<proteinExistence type="predicted"/>
<protein>
    <submittedName>
        <fullName evidence="2">Uncharacterized protein</fullName>
    </submittedName>
</protein>
<evidence type="ECO:0000313" key="2">
    <source>
        <dbReference type="WBParaSite" id="ALUE_0001987801-mRNA-1"/>
    </source>
</evidence>
<dbReference type="WBParaSite" id="ALUE_0001987801-mRNA-1">
    <property type="protein sequence ID" value="ALUE_0001987801-mRNA-1"/>
    <property type="gene ID" value="ALUE_0001987801"/>
</dbReference>
<organism evidence="1 2">
    <name type="scientific">Ascaris lumbricoides</name>
    <name type="common">Giant roundworm</name>
    <dbReference type="NCBI Taxonomy" id="6252"/>
    <lineage>
        <taxon>Eukaryota</taxon>
        <taxon>Metazoa</taxon>
        <taxon>Ecdysozoa</taxon>
        <taxon>Nematoda</taxon>
        <taxon>Chromadorea</taxon>
        <taxon>Rhabditida</taxon>
        <taxon>Spirurina</taxon>
        <taxon>Ascaridomorpha</taxon>
        <taxon>Ascaridoidea</taxon>
        <taxon>Ascarididae</taxon>
        <taxon>Ascaris</taxon>
    </lineage>
</organism>
<name>A0A0M3IMA0_ASCLU</name>
<dbReference type="AlphaFoldDB" id="A0A0M3IMA0"/>
<dbReference type="Proteomes" id="UP000036681">
    <property type="component" value="Unplaced"/>
</dbReference>
<evidence type="ECO:0000313" key="1">
    <source>
        <dbReference type="Proteomes" id="UP000036681"/>
    </source>
</evidence>
<sequence>MDTYKVLKAHKVETNALSEDKLDSGNMDDSNTHYMLELFVTRRQHTNHRFLSDVDENPMDTYKVLKAHKVETNALSEDKLDSGNMDDSNTHYMLELFVTRRQHTNHRFLSDVDVSIA</sequence>
<keyword evidence="1" id="KW-1185">Reference proteome</keyword>
<reference evidence="2" key="1">
    <citation type="submission" date="2017-02" db="UniProtKB">
        <authorList>
            <consortium name="WormBaseParasite"/>
        </authorList>
    </citation>
    <scope>IDENTIFICATION</scope>
</reference>
<accession>A0A0M3IMA0</accession>